<protein>
    <submittedName>
        <fullName evidence="2">Uncharacterized protein</fullName>
    </submittedName>
</protein>
<sequence length="128" mass="14471">MDPDSASELMASALLFQKRMSKSSDVQTFIPENAPVLQESVLNSEHNLQRSGHYNKQVPVQKVVQFIPKLKSAGEMEARRRIRMAGMTARRGGDPSASAQPPKPDPTFDDTLRRKRMLFMSLNQRLPF</sequence>
<name>A0A6A4GBK6_9AGAR</name>
<reference evidence="2" key="1">
    <citation type="journal article" date="2019" name="Environ. Microbiol.">
        <title>Fungal ecological strategies reflected in gene transcription - a case study of two litter decomposers.</title>
        <authorList>
            <person name="Barbi F."/>
            <person name="Kohler A."/>
            <person name="Barry K."/>
            <person name="Baskaran P."/>
            <person name="Daum C."/>
            <person name="Fauchery L."/>
            <person name="Ihrmark K."/>
            <person name="Kuo A."/>
            <person name="LaButti K."/>
            <person name="Lipzen A."/>
            <person name="Morin E."/>
            <person name="Grigoriev I.V."/>
            <person name="Henrissat B."/>
            <person name="Lindahl B."/>
            <person name="Martin F."/>
        </authorList>
    </citation>
    <scope>NUCLEOTIDE SEQUENCE</scope>
    <source>
        <strain evidence="2">JB14</strain>
    </source>
</reference>
<keyword evidence="3" id="KW-1185">Reference proteome</keyword>
<proteinExistence type="predicted"/>
<evidence type="ECO:0000313" key="2">
    <source>
        <dbReference type="EMBL" id="KAE9382886.1"/>
    </source>
</evidence>
<feature type="region of interest" description="Disordered" evidence="1">
    <location>
        <begin position="86"/>
        <end position="111"/>
    </location>
</feature>
<accession>A0A6A4GBK6</accession>
<organism evidence="2 3">
    <name type="scientific">Gymnopus androsaceus JB14</name>
    <dbReference type="NCBI Taxonomy" id="1447944"/>
    <lineage>
        <taxon>Eukaryota</taxon>
        <taxon>Fungi</taxon>
        <taxon>Dikarya</taxon>
        <taxon>Basidiomycota</taxon>
        <taxon>Agaricomycotina</taxon>
        <taxon>Agaricomycetes</taxon>
        <taxon>Agaricomycetidae</taxon>
        <taxon>Agaricales</taxon>
        <taxon>Marasmiineae</taxon>
        <taxon>Omphalotaceae</taxon>
        <taxon>Gymnopus</taxon>
    </lineage>
</organism>
<dbReference type="Proteomes" id="UP000799118">
    <property type="component" value="Unassembled WGS sequence"/>
</dbReference>
<dbReference type="AlphaFoldDB" id="A0A6A4GBK6"/>
<evidence type="ECO:0000313" key="3">
    <source>
        <dbReference type="Proteomes" id="UP000799118"/>
    </source>
</evidence>
<evidence type="ECO:0000256" key="1">
    <source>
        <dbReference type="SAM" id="MobiDB-lite"/>
    </source>
</evidence>
<gene>
    <name evidence="2" type="ORF">BT96DRAFT_982774</name>
</gene>
<dbReference type="EMBL" id="ML770885">
    <property type="protein sequence ID" value="KAE9382886.1"/>
    <property type="molecule type" value="Genomic_DNA"/>
</dbReference>